<keyword evidence="3" id="KW-1185">Reference proteome</keyword>
<reference evidence="2 3" key="1">
    <citation type="submission" date="2021-03" db="EMBL/GenBank/DDBJ databases">
        <title>Complete genome sequence of Streptomyces cyanogenus S136, producer of anticancer angucycline landomycin A.</title>
        <authorList>
            <person name="Hrab P."/>
            <person name="Ruckert C."/>
            <person name="Busche T."/>
            <person name="Ostash I."/>
            <person name="Kalinowski J."/>
            <person name="Fedorenko V."/>
            <person name="Yushchuk O."/>
            <person name="Ostash B."/>
        </authorList>
    </citation>
    <scope>NUCLEOTIDE SEQUENCE [LARGE SCALE GENOMIC DNA]</scope>
    <source>
        <strain evidence="2 3">S136</strain>
    </source>
</reference>
<organism evidence="2 3">
    <name type="scientific">Streptomyces cyanogenus</name>
    <dbReference type="NCBI Taxonomy" id="80860"/>
    <lineage>
        <taxon>Bacteria</taxon>
        <taxon>Bacillati</taxon>
        <taxon>Actinomycetota</taxon>
        <taxon>Actinomycetes</taxon>
        <taxon>Kitasatosporales</taxon>
        <taxon>Streptomycetaceae</taxon>
        <taxon>Streptomyces</taxon>
    </lineage>
</organism>
<gene>
    <name evidence="2" type="ORF">S1361_01180</name>
</gene>
<sequence>MTGQSTAGPFEGMVCRLAGRPFLPGPGRVLMRTHDRGADRDDPAQAAFGVGLGERGGEDLLASALCHR</sequence>
<proteinExistence type="predicted"/>
<evidence type="ECO:0000313" key="2">
    <source>
        <dbReference type="EMBL" id="QTD95933.1"/>
    </source>
</evidence>
<protein>
    <submittedName>
        <fullName evidence="2">Uncharacterized protein</fullName>
    </submittedName>
</protein>
<evidence type="ECO:0000256" key="1">
    <source>
        <dbReference type="SAM" id="MobiDB-lite"/>
    </source>
</evidence>
<dbReference type="EMBL" id="CP071839">
    <property type="protein sequence ID" value="QTD95933.1"/>
    <property type="molecule type" value="Genomic_DNA"/>
</dbReference>
<name>A0ABX7TJG8_STRCY</name>
<dbReference type="RefSeq" id="WP_208029992.1">
    <property type="nucleotide sequence ID" value="NZ_CP071839.1"/>
</dbReference>
<feature type="region of interest" description="Disordered" evidence="1">
    <location>
        <begin position="26"/>
        <end position="51"/>
    </location>
</feature>
<accession>A0ABX7TJG8</accession>
<dbReference type="Proteomes" id="UP000663908">
    <property type="component" value="Chromosome"/>
</dbReference>
<evidence type="ECO:0000313" key="3">
    <source>
        <dbReference type="Proteomes" id="UP000663908"/>
    </source>
</evidence>
<feature type="compositionally biased region" description="Basic and acidic residues" evidence="1">
    <location>
        <begin position="32"/>
        <end position="43"/>
    </location>
</feature>